<dbReference type="EC" id="3.1.3.-" evidence="1"/>
<reference evidence="1 2" key="1">
    <citation type="submission" date="2024-07" db="EMBL/GenBank/DDBJ databases">
        <authorList>
            <person name="Thanompreechachai J."/>
            <person name="Duangmal K."/>
        </authorList>
    </citation>
    <scope>NUCLEOTIDE SEQUENCE [LARGE SCALE GENOMIC DNA]</scope>
    <source>
        <strain evidence="1 2">KCTC 19886</strain>
    </source>
</reference>
<name>A0ABV3P0N7_9ACTN</name>
<dbReference type="PANTHER" id="PTHR48100">
    <property type="entry name" value="BROAD-SPECIFICITY PHOSPHATASE YOR283W-RELATED"/>
    <property type="match status" value="1"/>
</dbReference>
<dbReference type="Pfam" id="PF00300">
    <property type="entry name" value="His_Phos_1"/>
    <property type="match status" value="1"/>
</dbReference>
<gene>
    <name evidence="1" type="ORF">AB1207_00315</name>
</gene>
<dbReference type="PANTHER" id="PTHR48100:SF62">
    <property type="entry name" value="GLUCOSYL-3-PHOSPHOGLYCERATE PHOSPHATASE"/>
    <property type="match status" value="1"/>
</dbReference>
<proteinExistence type="predicted"/>
<dbReference type="Proteomes" id="UP001555826">
    <property type="component" value="Unassembled WGS sequence"/>
</dbReference>
<dbReference type="SUPFAM" id="SSF53254">
    <property type="entry name" value="Phosphoglycerate mutase-like"/>
    <property type="match status" value="1"/>
</dbReference>
<evidence type="ECO:0000313" key="2">
    <source>
        <dbReference type="Proteomes" id="UP001555826"/>
    </source>
</evidence>
<comment type="caution">
    <text evidence="1">The sequence shown here is derived from an EMBL/GenBank/DDBJ whole genome shotgun (WGS) entry which is preliminary data.</text>
</comment>
<dbReference type="InterPro" id="IPR029033">
    <property type="entry name" value="His_PPase_superfam"/>
</dbReference>
<protein>
    <submittedName>
        <fullName evidence="1">Histidine phosphatase family protein</fullName>
        <ecNumber evidence="1">3.1.3.-</ecNumber>
    </submittedName>
</protein>
<keyword evidence="2" id="KW-1185">Reference proteome</keyword>
<keyword evidence="1" id="KW-0378">Hydrolase</keyword>
<dbReference type="EMBL" id="JBFNQN010000001">
    <property type="protein sequence ID" value="MEW9263181.1"/>
    <property type="molecule type" value="Genomic_DNA"/>
</dbReference>
<dbReference type="SMART" id="SM00855">
    <property type="entry name" value="PGAM"/>
    <property type="match status" value="1"/>
</dbReference>
<accession>A0ABV3P0N7</accession>
<dbReference type="CDD" id="cd07067">
    <property type="entry name" value="HP_PGM_like"/>
    <property type="match status" value="1"/>
</dbReference>
<dbReference type="InterPro" id="IPR013078">
    <property type="entry name" value="His_Pase_superF_clade-1"/>
</dbReference>
<dbReference type="Gene3D" id="3.40.50.1240">
    <property type="entry name" value="Phosphoglycerate mutase-like"/>
    <property type="match status" value="1"/>
</dbReference>
<evidence type="ECO:0000313" key="1">
    <source>
        <dbReference type="EMBL" id="MEW9263181.1"/>
    </source>
</evidence>
<organism evidence="1 2">
    <name type="scientific">Kineococcus endophyticus</name>
    <dbReference type="NCBI Taxonomy" id="1181883"/>
    <lineage>
        <taxon>Bacteria</taxon>
        <taxon>Bacillati</taxon>
        <taxon>Actinomycetota</taxon>
        <taxon>Actinomycetes</taxon>
        <taxon>Kineosporiales</taxon>
        <taxon>Kineosporiaceae</taxon>
        <taxon>Kineococcus</taxon>
    </lineage>
</organism>
<dbReference type="GO" id="GO:0016787">
    <property type="term" value="F:hydrolase activity"/>
    <property type="evidence" value="ECO:0007669"/>
    <property type="project" value="UniProtKB-KW"/>
</dbReference>
<dbReference type="RefSeq" id="WP_367635781.1">
    <property type="nucleotide sequence ID" value="NZ_JBFNQN010000001.1"/>
</dbReference>
<sequence length="210" mass="22123">MSARRVVLWRHGRTASNAQNRFQGQLDVPLDEVGRAQAAEAAAHLAAWTTDVGAVVASDLSRAVDTARAFTALSGHEVVQDPALREVDAGAWQGLLGEEIAERWPQEHAAWRRGEDVRMGGGETRTELGLRVATAVERHASTVQDTLLVASHGAALKAAVVRLVGLPVTAAGALAGFRNCHWAVLVRRGDAWVLEEYNAGAAGAGVGAEG</sequence>
<dbReference type="InterPro" id="IPR050275">
    <property type="entry name" value="PGM_Phosphatase"/>
</dbReference>